<gene>
    <name evidence="1" type="ORF">CEXT_434361</name>
</gene>
<accession>A0AAV4WXS3</accession>
<proteinExistence type="predicted"/>
<sequence>MIKKPEDQTKKAATSCTRAFAWIFSRRCHASWDFARYELRLRFVTDHMAPETPGVTGTGWMQSFDLNDFEAVLQKSQGFPNQPHSQV</sequence>
<comment type="caution">
    <text evidence="1">The sequence shown here is derived from an EMBL/GenBank/DDBJ whole genome shotgun (WGS) entry which is preliminary data.</text>
</comment>
<protein>
    <submittedName>
        <fullName evidence="1">Uncharacterized protein</fullName>
    </submittedName>
</protein>
<dbReference type="Proteomes" id="UP001054945">
    <property type="component" value="Unassembled WGS sequence"/>
</dbReference>
<dbReference type="AlphaFoldDB" id="A0AAV4WXS3"/>
<name>A0AAV4WXS3_CAEEX</name>
<evidence type="ECO:0000313" key="1">
    <source>
        <dbReference type="EMBL" id="GIY86735.1"/>
    </source>
</evidence>
<organism evidence="1 2">
    <name type="scientific">Caerostris extrusa</name>
    <name type="common">Bark spider</name>
    <name type="synonym">Caerostris bankana</name>
    <dbReference type="NCBI Taxonomy" id="172846"/>
    <lineage>
        <taxon>Eukaryota</taxon>
        <taxon>Metazoa</taxon>
        <taxon>Ecdysozoa</taxon>
        <taxon>Arthropoda</taxon>
        <taxon>Chelicerata</taxon>
        <taxon>Arachnida</taxon>
        <taxon>Araneae</taxon>
        <taxon>Araneomorphae</taxon>
        <taxon>Entelegynae</taxon>
        <taxon>Araneoidea</taxon>
        <taxon>Araneidae</taxon>
        <taxon>Caerostris</taxon>
    </lineage>
</organism>
<dbReference type="EMBL" id="BPLR01016838">
    <property type="protein sequence ID" value="GIY86735.1"/>
    <property type="molecule type" value="Genomic_DNA"/>
</dbReference>
<keyword evidence="2" id="KW-1185">Reference proteome</keyword>
<reference evidence="1 2" key="1">
    <citation type="submission" date="2021-06" db="EMBL/GenBank/DDBJ databases">
        <title>Caerostris extrusa draft genome.</title>
        <authorList>
            <person name="Kono N."/>
            <person name="Arakawa K."/>
        </authorList>
    </citation>
    <scope>NUCLEOTIDE SEQUENCE [LARGE SCALE GENOMIC DNA]</scope>
</reference>
<evidence type="ECO:0000313" key="2">
    <source>
        <dbReference type="Proteomes" id="UP001054945"/>
    </source>
</evidence>